<accession>A0A1C3NHX4</accession>
<dbReference type="EMBL" id="MDCE01000004">
    <property type="protein sequence ID" value="PPV08192.1"/>
    <property type="molecule type" value="Genomic_DNA"/>
</dbReference>
<dbReference type="Proteomes" id="UP000092503">
    <property type="component" value="Unassembled WGS sequence"/>
</dbReference>
<name>A0A1C3NHX4_9XANT</name>
<evidence type="ECO:0000313" key="2">
    <source>
        <dbReference type="EMBL" id="SBV49947.1"/>
    </source>
</evidence>
<gene>
    <name evidence="2" type="ORF">XBLMG947_0722</name>
    <name evidence="1" type="ORF">XbrCFBP1976_02910</name>
</gene>
<dbReference type="OrthoDB" id="6001604at2"/>
<protein>
    <submittedName>
        <fullName evidence="2">Uncharacterized protein</fullName>
    </submittedName>
</protein>
<evidence type="ECO:0000313" key="3">
    <source>
        <dbReference type="Proteomes" id="UP000092503"/>
    </source>
</evidence>
<organism evidence="2 3">
    <name type="scientific">Xanthomonas bromi</name>
    <dbReference type="NCBI Taxonomy" id="56449"/>
    <lineage>
        <taxon>Bacteria</taxon>
        <taxon>Pseudomonadati</taxon>
        <taxon>Pseudomonadota</taxon>
        <taxon>Gammaproteobacteria</taxon>
        <taxon>Lysobacterales</taxon>
        <taxon>Lysobacteraceae</taxon>
        <taxon>Xanthomonas</taxon>
    </lineage>
</organism>
<dbReference type="STRING" id="56449.XBLMG947_0722"/>
<dbReference type="Proteomes" id="UP000239710">
    <property type="component" value="Unassembled WGS sequence"/>
</dbReference>
<sequence>MPKISFAAHISPGEAIECRSRSPALPGAVSTDVNCTASGSSTHAIYAEVDDDDGILPAGCGS</sequence>
<reference evidence="1 4" key="2">
    <citation type="submission" date="2016-08" db="EMBL/GenBank/DDBJ databases">
        <title>Evolution of the type three secretion system and type three effector repertoires in Xanthomonas.</title>
        <authorList>
            <person name="Merda D."/>
            <person name="Briand M."/>
            <person name="Bosis E."/>
            <person name="Rousseau C."/>
            <person name="Portier P."/>
            <person name="Jacques M.-A."/>
            <person name="Fischer-Le Saux M."/>
        </authorList>
    </citation>
    <scope>NUCLEOTIDE SEQUENCE [LARGE SCALE GENOMIC DNA]</scope>
    <source>
        <strain evidence="1 4">CFBP1976</strain>
    </source>
</reference>
<dbReference type="EMBL" id="FLTX01000009">
    <property type="protein sequence ID" value="SBV49947.1"/>
    <property type="molecule type" value="Genomic_DNA"/>
</dbReference>
<dbReference type="AlphaFoldDB" id="A0A1C3NHX4"/>
<proteinExistence type="predicted"/>
<evidence type="ECO:0000313" key="1">
    <source>
        <dbReference type="EMBL" id="PPV08192.1"/>
    </source>
</evidence>
<evidence type="ECO:0000313" key="4">
    <source>
        <dbReference type="Proteomes" id="UP000239710"/>
    </source>
</evidence>
<reference evidence="2 3" key="1">
    <citation type="submission" date="2016-06" db="EMBL/GenBank/DDBJ databases">
        <authorList>
            <person name="Kjaerup R.B."/>
            <person name="Dalgaard T.S."/>
            <person name="Juul-Madsen H.R."/>
        </authorList>
    </citation>
    <scope>NUCLEOTIDE SEQUENCE [LARGE SCALE GENOMIC DNA]</scope>
    <source>
        <strain evidence="2">LMG947</strain>
    </source>
</reference>
<keyword evidence="4" id="KW-1185">Reference proteome</keyword>